<reference evidence="1 2" key="1">
    <citation type="journal article" date="2010" name="Science">
        <title>Genomic analysis of organismal complexity in the multicellular green alga Volvox carteri.</title>
        <authorList>
            <person name="Prochnik S.E."/>
            <person name="Umen J."/>
            <person name="Nedelcu A.M."/>
            <person name="Hallmann A."/>
            <person name="Miller S.M."/>
            <person name="Nishii I."/>
            <person name="Ferris P."/>
            <person name="Kuo A."/>
            <person name="Mitros T."/>
            <person name="Fritz-Laylin L.K."/>
            <person name="Hellsten U."/>
            <person name="Chapman J."/>
            <person name="Simakov O."/>
            <person name="Rensing S.A."/>
            <person name="Terry A."/>
            <person name="Pangilinan J."/>
            <person name="Kapitonov V."/>
            <person name="Jurka J."/>
            <person name="Salamov A."/>
            <person name="Shapiro H."/>
            <person name="Schmutz J."/>
            <person name="Grimwood J."/>
            <person name="Lindquist E."/>
            <person name="Lucas S."/>
            <person name="Grigoriev I.V."/>
            <person name="Schmitt R."/>
            <person name="Kirk D."/>
            <person name="Rokhsar D.S."/>
        </authorList>
    </citation>
    <scope>NUCLEOTIDE SEQUENCE [LARGE SCALE GENOMIC DNA]</scope>
    <source>
        <strain evidence="2">f. Nagariensis / Eve</strain>
    </source>
</reference>
<organism evidence="2">
    <name type="scientific">Volvox carteri f. nagariensis</name>
    <dbReference type="NCBI Taxonomy" id="3068"/>
    <lineage>
        <taxon>Eukaryota</taxon>
        <taxon>Viridiplantae</taxon>
        <taxon>Chlorophyta</taxon>
        <taxon>core chlorophytes</taxon>
        <taxon>Chlorophyceae</taxon>
        <taxon>CS clade</taxon>
        <taxon>Chlamydomonadales</taxon>
        <taxon>Volvocaceae</taxon>
        <taxon>Volvox</taxon>
    </lineage>
</organism>
<dbReference type="AlphaFoldDB" id="D8U1E2"/>
<accession>D8U1E2</accession>
<dbReference type="Proteomes" id="UP000001058">
    <property type="component" value="Unassembled WGS sequence"/>
</dbReference>
<dbReference type="GeneID" id="9627513"/>
<proteinExistence type="predicted"/>
<dbReference type="RefSeq" id="XP_002952550.1">
    <property type="nucleotide sequence ID" value="XM_002952504.1"/>
</dbReference>
<keyword evidence="2" id="KW-1185">Reference proteome</keyword>
<dbReference type="EMBL" id="GL378351">
    <property type="protein sequence ID" value="EFJ46397.1"/>
    <property type="molecule type" value="Genomic_DNA"/>
</dbReference>
<sequence>MAASVFEVPKQKLTKMRRLAIGLRIMVKKNRRLVQKQPAIAEMITVVFGLEDLLLPPPGDTATTSGEPVSKEWVNCRRASMVGRPGSYSLDSPALRLNSAEVESKPSADPPVHIRISAINTDG</sequence>
<protein>
    <submittedName>
        <fullName evidence="1">Uncharacterized protein</fullName>
    </submittedName>
</protein>
<dbReference type="KEGG" id="vcn:VOLCADRAFT_93134"/>
<name>D8U1E2_VOLCA</name>
<evidence type="ECO:0000313" key="1">
    <source>
        <dbReference type="EMBL" id="EFJ46397.1"/>
    </source>
</evidence>
<gene>
    <name evidence="1" type="ORF">VOLCADRAFT_93134</name>
</gene>
<evidence type="ECO:0000313" key="2">
    <source>
        <dbReference type="Proteomes" id="UP000001058"/>
    </source>
</evidence>
<dbReference type="InParanoid" id="D8U1E2"/>